<organism evidence="7 8">
    <name type="scientific">Thermogemmatispora tikiterensis</name>
    <dbReference type="NCBI Taxonomy" id="1825093"/>
    <lineage>
        <taxon>Bacteria</taxon>
        <taxon>Bacillati</taxon>
        <taxon>Chloroflexota</taxon>
        <taxon>Ktedonobacteria</taxon>
        <taxon>Thermogemmatisporales</taxon>
        <taxon>Thermogemmatisporaceae</taxon>
        <taxon>Thermogemmatispora</taxon>
    </lineage>
</organism>
<dbReference type="InterPro" id="IPR008181">
    <property type="entry name" value="dUTPase"/>
</dbReference>
<comment type="similarity">
    <text evidence="1">Belongs to the dUTPase family.</text>
</comment>
<dbReference type="PANTHER" id="PTHR11241">
    <property type="entry name" value="DEOXYURIDINE 5'-TRIPHOSPHATE NUCLEOTIDOHYDROLASE"/>
    <property type="match status" value="1"/>
</dbReference>
<dbReference type="InterPro" id="IPR036157">
    <property type="entry name" value="dUTPase-like_sf"/>
</dbReference>
<dbReference type="InterPro" id="IPR033704">
    <property type="entry name" value="dUTPase_trimeric"/>
</dbReference>
<gene>
    <name evidence="7" type="ORF">A4R35_13635</name>
</gene>
<comment type="caution">
    <text evidence="7">The sequence shown here is derived from an EMBL/GenBank/DDBJ whole genome shotgun (WGS) entry which is preliminary data.</text>
</comment>
<accession>A0A328VLT0</accession>
<evidence type="ECO:0000256" key="1">
    <source>
        <dbReference type="ARBA" id="ARBA00006581"/>
    </source>
</evidence>
<dbReference type="Gene3D" id="2.70.40.10">
    <property type="match status" value="1"/>
</dbReference>
<protein>
    <recommendedName>
        <fullName evidence="2">dUTP diphosphatase</fullName>
        <ecNumber evidence="2">3.6.1.23</ecNumber>
    </recommendedName>
</protein>
<dbReference type="Proteomes" id="UP000248706">
    <property type="component" value="Unassembled WGS sequence"/>
</dbReference>
<keyword evidence="8" id="KW-1185">Reference proteome</keyword>
<evidence type="ECO:0000256" key="3">
    <source>
        <dbReference type="ARBA" id="ARBA00022801"/>
    </source>
</evidence>
<evidence type="ECO:0000256" key="2">
    <source>
        <dbReference type="ARBA" id="ARBA00012379"/>
    </source>
</evidence>
<evidence type="ECO:0000259" key="6">
    <source>
        <dbReference type="Pfam" id="PF00692"/>
    </source>
</evidence>
<reference evidence="7 8" key="1">
    <citation type="submission" date="2016-08" db="EMBL/GenBank/DDBJ databases">
        <title>Analysis of Carbohydrate Active Enzymes in Thermogemmatispora T81 Reveals Carbohydrate Degradation Ability.</title>
        <authorList>
            <person name="Tomazini A."/>
            <person name="Lal S."/>
            <person name="Stott M."/>
            <person name="Henrissat B."/>
            <person name="Polikarpov I."/>
            <person name="Sparling R."/>
            <person name="Levin D.B."/>
        </authorList>
    </citation>
    <scope>NUCLEOTIDE SEQUENCE [LARGE SCALE GENOMIC DNA]</scope>
    <source>
        <strain evidence="7 8">T81</strain>
    </source>
</reference>
<dbReference type="InterPro" id="IPR029054">
    <property type="entry name" value="dUTPase-like"/>
</dbReference>
<dbReference type="GO" id="GO:0046081">
    <property type="term" value="P:dUTP catabolic process"/>
    <property type="evidence" value="ECO:0007669"/>
    <property type="project" value="InterPro"/>
</dbReference>
<evidence type="ECO:0000256" key="4">
    <source>
        <dbReference type="ARBA" id="ARBA00023080"/>
    </source>
</evidence>
<comment type="catalytic activity">
    <reaction evidence="5">
        <text>dUTP + H2O = dUMP + diphosphate + H(+)</text>
        <dbReference type="Rhea" id="RHEA:10248"/>
        <dbReference type="ChEBI" id="CHEBI:15377"/>
        <dbReference type="ChEBI" id="CHEBI:15378"/>
        <dbReference type="ChEBI" id="CHEBI:33019"/>
        <dbReference type="ChEBI" id="CHEBI:61555"/>
        <dbReference type="ChEBI" id="CHEBI:246422"/>
        <dbReference type="EC" id="3.6.1.23"/>
    </reaction>
</comment>
<sequence>MDKYLQPLDVAIKRVDPTLPLPTYATAGSVGFDLLCRQDTEIAPRDLGFIPGNVIVSTPPGYLLLVTLRSSTPRRKGLLIPHGVGIIDQDYCGEGDEVLIQVYNFRDEPVLIRRGERIAQGIFIPVVRACWQEATALGPGRGGFGSTGE</sequence>
<dbReference type="EMBL" id="MCIF01000002">
    <property type="protein sequence ID" value="RAQ96583.1"/>
    <property type="molecule type" value="Genomic_DNA"/>
</dbReference>
<keyword evidence="4" id="KW-0546">Nucleotide metabolism</keyword>
<dbReference type="Pfam" id="PF00692">
    <property type="entry name" value="dUTPase"/>
    <property type="match status" value="1"/>
</dbReference>
<dbReference type="CDD" id="cd07557">
    <property type="entry name" value="trimeric_dUTPase"/>
    <property type="match status" value="1"/>
</dbReference>
<dbReference type="PANTHER" id="PTHR11241:SF0">
    <property type="entry name" value="DEOXYURIDINE 5'-TRIPHOSPHATE NUCLEOTIDOHYDROLASE"/>
    <property type="match status" value="1"/>
</dbReference>
<dbReference type="EC" id="3.6.1.23" evidence="2"/>
<dbReference type="OrthoDB" id="9809956at2"/>
<evidence type="ECO:0000313" key="8">
    <source>
        <dbReference type="Proteomes" id="UP000248706"/>
    </source>
</evidence>
<name>A0A328VLT0_9CHLR</name>
<evidence type="ECO:0000256" key="5">
    <source>
        <dbReference type="ARBA" id="ARBA00047686"/>
    </source>
</evidence>
<dbReference type="GO" id="GO:0000287">
    <property type="term" value="F:magnesium ion binding"/>
    <property type="evidence" value="ECO:0007669"/>
    <property type="project" value="InterPro"/>
</dbReference>
<dbReference type="RefSeq" id="WP_112430273.1">
    <property type="nucleotide sequence ID" value="NZ_MCIF01000002.1"/>
</dbReference>
<dbReference type="SUPFAM" id="SSF51283">
    <property type="entry name" value="dUTPase-like"/>
    <property type="match status" value="1"/>
</dbReference>
<dbReference type="GO" id="GO:0006226">
    <property type="term" value="P:dUMP biosynthetic process"/>
    <property type="evidence" value="ECO:0007669"/>
    <property type="project" value="InterPro"/>
</dbReference>
<dbReference type="GO" id="GO:0004170">
    <property type="term" value="F:dUTP diphosphatase activity"/>
    <property type="evidence" value="ECO:0007669"/>
    <property type="project" value="UniProtKB-EC"/>
</dbReference>
<feature type="domain" description="dUTPase-like" evidence="6">
    <location>
        <begin position="20"/>
        <end position="148"/>
    </location>
</feature>
<keyword evidence="3" id="KW-0378">Hydrolase</keyword>
<dbReference type="AlphaFoldDB" id="A0A328VLT0"/>
<proteinExistence type="inferred from homology"/>
<evidence type="ECO:0000313" key="7">
    <source>
        <dbReference type="EMBL" id="RAQ96583.1"/>
    </source>
</evidence>